<keyword evidence="2" id="KW-1185">Reference proteome</keyword>
<proteinExistence type="predicted"/>
<sequence length="65" mass="7428">MLGGTRVRRDFVGQGVERGSVSFIGEIKIRARQQEQGAGQMRRATHMGFYIENRHRRIVRLDGGE</sequence>
<organism evidence="1 2">
    <name type="scientific">Methylosinus trichosporium (strain ATCC 35070 / NCIMB 11131 / UNIQEM 75 / OB3b)</name>
    <dbReference type="NCBI Taxonomy" id="595536"/>
    <lineage>
        <taxon>Bacteria</taxon>
        <taxon>Pseudomonadati</taxon>
        <taxon>Pseudomonadota</taxon>
        <taxon>Alphaproteobacteria</taxon>
        <taxon>Hyphomicrobiales</taxon>
        <taxon>Methylocystaceae</taxon>
        <taxon>Methylosinus</taxon>
    </lineage>
</organism>
<gene>
    <name evidence="1" type="ORF">CQW49_08425</name>
</gene>
<dbReference type="Proteomes" id="UP000230709">
    <property type="component" value="Chromosome"/>
</dbReference>
<reference evidence="2" key="1">
    <citation type="submission" date="2017-10" db="EMBL/GenBank/DDBJ databases">
        <title>Completed PacBio SMRT sequence of Methylosinus trichosporium OB3b reveals presence of a third large plasmid.</title>
        <authorList>
            <person name="Charles T.C."/>
            <person name="Lynch M.D.J."/>
            <person name="Heil J.R."/>
            <person name="Cheng J."/>
        </authorList>
    </citation>
    <scope>NUCLEOTIDE SEQUENCE [LARGE SCALE GENOMIC DNA]</scope>
    <source>
        <strain evidence="2">OB3b</strain>
    </source>
</reference>
<evidence type="ECO:0000313" key="1">
    <source>
        <dbReference type="EMBL" id="ATQ67908.1"/>
    </source>
</evidence>
<accession>A0A2D2CYU2</accession>
<dbReference type="AlphaFoldDB" id="A0A2D2CYU2"/>
<dbReference type="EMBL" id="CP023737">
    <property type="protein sequence ID" value="ATQ67908.1"/>
    <property type="molecule type" value="Genomic_DNA"/>
</dbReference>
<name>A0A2D2CYU2_METT3</name>
<protein>
    <submittedName>
        <fullName evidence="1">Uncharacterized protein</fullName>
    </submittedName>
</protein>
<evidence type="ECO:0000313" key="2">
    <source>
        <dbReference type="Proteomes" id="UP000230709"/>
    </source>
</evidence>
<dbReference type="KEGG" id="mtw:CQW49_08425"/>